<evidence type="ECO:0008006" key="3">
    <source>
        <dbReference type="Google" id="ProtNLM"/>
    </source>
</evidence>
<proteinExistence type="predicted"/>
<keyword evidence="2" id="KW-1185">Reference proteome</keyword>
<reference evidence="2" key="1">
    <citation type="journal article" date="2019" name="Int. J. Syst. Evol. Microbiol.">
        <title>The Global Catalogue of Microorganisms (GCM) 10K type strain sequencing project: providing services to taxonomists for standard genome sequencing and annotation.</title>
        <authorList>
            <consortium name="The Broad Institute Genomics Platform"/>
            <consortium name="The Broad Institute Genome Sequencing Center for Infectious Disease"/>
            <person name="Wu L."/>
            <person name="Ma J."/>
        </authorList>
    </citation>
    <scope>NUCLEOTIDE SEQUENCE [LARGE SCALE GENOMIC DNA]</scope>
    <source>
        <strain evidence="2">KCTC 23299</strain>
    </source>
</reference>
<accession>A0ABW6A212</accession>
<evidence type="ECO:0000313" key="1">
    <source>
        <dbReference type="EMBL" id="MFD2918122.1"/>
    </source>
</evidence>
<name>A0ABW6A212_9BACT</name>
<sequence>MLDQIAQLVKEYGKETVVENQAIPNEENNAILAEATKTVSSGLQNILAGGGLQNILDMFTGGGNNGQQNNGGSGIAGLLKNPIVSMMIGHFISKLTTKFNMAPAQASSVANNLIPNVLESLVNRTTSQAPENDSFDLNDLIGSLTGGKVATSENAGSNGFNFQGLLDQFTNANGGNGINIQDLINQVTQGAVEEKGQPASNAGGIGGITDLIKGFFK</sequence>
<dbReference type="RefSeq" id="WP_386093675.1">
    <property type="nucleotide sequence ID" value="NZ_JBHUOZ010000001.1"/>
</dbReference>
<gene>
    <name evidence="1" type="ORF">ACFS6H_00295</name>
</gene>
<evidence type="ECO:0000313" key="2">
    <source>
        <dbReference type="Proteomes" id="UP001597511"/>
    </source>
</evidence>
<protein>
    <recommendedName>
        <fullName evidence="3">DUF937 domain-containing protein</fullName>
    </recommendedName>
</protein>
<organism evidence="1 2">
    <name type="scientific">Terrimonas rubra</name>
    <dbReference type="NCBI Taxonomy" id="1035890"/>
    <lineage>
        <taxon>Bacteria</taxon>
        <taxon>Pseudomonadati</taxon>
        <taxon>Bacteroidota</taxon>
        <taxon>Chitinophagia</taxon>
        <taxon>Chitinophagales</taxon>
        <taxon>Chitinophagaceae</taxon>
        <taxon>Terrimonas</taxon>
    </lineage>
</organism>
<comment type="caution">
    <text evidence="1">The sequence shown here is derived from an EMBL/GenBank/DDBJ whole genome shotgun (WGS) entry which is preliminary data.</text>
</comment>
<dbReference type="Proteomes" id="UP001597511">
    <property type="component" value="Unassembled WGS sequence"/>
</dbReference>
<dbReference type="EMBL" id="JBHUOZ010000001">
    <property type="protein sequence ID" value="MFD2918122.1"/>
    <property type="molecule type" value="Genomic_DNA"/>
</dbReference>